<feature type="chain" id="PRO_5013406875" description="LPS-assembly protein LptD" evidence="2">
    <location>
        <begin position="25"/>
        <end position="770"/>
    </location>
</feature>
<feature type="domain" description="LptD C-terminal" evidence="3">
    <location>
        <begin position="303"/>
        <end position="673"/>
    </location>
</feature>
<comment type="subunit">
    <text evidence="2">Component of the lipopolysaccharide transport and assembly complex. Interacts with LptE and LptA.</text>
</comment>
<dbReference type="PANTHER" id="PTHR30189:SF1">
    <property type="entry name" value="LPS-ASSEMBLY PROTEIN LPTD"/>
    <property type="match status" value="1"/>
</dbReference>
<name>A0A1Y5DYM9_COLPS</name>
<comment type="caution">
    <text evidence="2">Lacks conserved residue(s) required for the propagation of feature annotation.</text>
</comment>
<dbReference type="GO" id="GO:0043165">
    <property type="term" value="P:Gram-negative-bacterium-type cell outer membrane assembly"/>
    <property type="evidence" value="ECO:0007669"/>
    <property type="project" value="UniProtKB-UniRule"/>
</dbReference>
<evidence type="ECO:0000313" key="4">
    <source>
        <dbReference type="EMBL" id="OUR75611.1"/>
    </source>
</evidence>
<dbReference type="GO" id="GO:1990351">
    <property type="term" value="C:transporter complex"/>
    <property type="evidence" value="ECO:0007669"/>
    <property type="project" value="TreeGrafter"/>
</dbReference>
<keyword evidence="2" id="KW-0472">Membrane</keyword>
<dbReference type="InterPro" id="IPR020889">
    <property type="entry name" value="LipoPS_assembly_LptD"/>
</dbReference>
<dbReference type="InterPro" id="IPR007543">
    <property type="entry name" value="LptD_C"/>
</dbReference>
<comment type="function">
    <text evidence="2">Together with LptE, is involved in the assembly of lipopolysaccharide (LPS) at the surface of the outer membrane.</text>
</comment>
<accession>A0A1Y5DYM9</accession>
<feature type="signal peptide" evidence="2">
    <location>
        <begin position="1"/>
        <end position="24"/>
    </location>
</feature>
<evidence type="ECO:0000256" key="1">
    <source>
        <dbReference type="ARBA" id="ARBA00023237"/>
    </source>
</evidence>
<sequence precursor="true">MLFSRTLSFALVALLVCLSEVAQANEETKNQSPETRVMLCPLPVFDDIAKGIPDVVDSTIRISSLQASIEQDQVALFNGSVILVDKGQKIIADQLSFNRLKMQIEAIGNIHYQGKQINIFANTLSASKTNKSTEMTGASYQLDGNPGHGKAAKLSISSDGVMSLVDSTFTTCLQEVPDWQIKASEINLSSNGDFGEAYHAQFRVLDIPIFYVPYFSFPISKARLTGFLYPEFSTSTNLGAEFSAPFYWNIAENYDATITPRYMSKRGTQLQTEFRYLMDQQAGKIDIEYLNNDKEIKTNNDPRYLARFQHIGTFSEDFRAYIDYTTISDDNYLVDIGSKQYNSNDAYLYQTGELAYFSEQWQATLQLQDFEVLGDHQPSYKTLPHIEISAQQPLNFLSGQFELYSEMTNFQASEKDQVEANRYHVEVGFTFPITRPAWFLNSEVKLMHTYYQQDNISAGSSLEETVERTLPKVRIHAGINFDRQLFAFGQNYRHTLEPQLQYLYVPEEDQSNIGLYDTTILQDDFHGIFRDSRYSGLDRIAAANQYTWGITSRLLDEENLEIIRVSLGRIQYIGENNTDLANDVLLTDNGDINKKQSSVAADLFYRINHQWQVSGDIQYNTLEDFTNKGQINIDYQINKYNLIQLNHRYTRNVSGDSLEQASLLTSIAINENWAFVGRLTQDLQQDRSLESYAGFQYESCCWAVRIAYHRHINSNLDAASFVTENREEFDTGISIKFIIKGLDGKQSAIGTQEMFDDSIFGYKRPYYLQN</sequence>
<protein>
    <recommendedName>
        <fullName evidence="2">LPS-assembly protein LptD</fullName>
    </recommendedName>
</protein>
<evidence type="ECO:0000256" key="2">
    <source>
        <dbReference type="HAMAP-Rule" id="MF_01411"/>
    </source>
</evidence>
<dbReference type="Pfam" id="PF04453">
    <property type="entry name" value="LptD"/>
    <property type="match status" value="1"/>
</dbReference>
<keyword evidence="2" id="KW-0732">Signal</keyword>
<proteinExistence type="inferred from homology"/>
<dbReference type="GO" id="GO:0009279">
    <property type="term" value="C:cell outer membrane"/>
    <property type="evidence" value="ECO:0007669"/>
    <property type="project" value="UniProtKB-SubCell"/>
</dbReference>
<organism evidence="4 5">
    <name type="scientific">Colwellia psychrerythraea</name>
    <name type="common">Vibrio psychroerythus</name>
    <dbReference type="NCBI Taxonomy" id="28229"/>
    <lineage>
        <taxon>Bacteria</taxon>
        <taxon>Pseudomonadati</taxon>
        <taxon>Pseudomonadota</taxon>
        <taxon>Gammaproteobacteria</taxon>
        <taxon>Alteromonadales</taxon>
        <taxon>Colwelliaceae</taxon>
        <taxon>Colwellia</taxon>
    </lineage>
</organism>
<comment type="subcellular location">
    <subcellularLocation>
        <location evidence="2">Cell outer membrane</location>
    </subcellularLocation>
</comment>
<keyword evidence="1 2" id="KW-0998">Cell outer membrane</keyword>
<dbReference type="HAMAP" id="MF_01411">
    <property type="entry name" value="LPS_assembly_LptD"/>
    <property type="match status" value="1"/>
</dbReference>
<dbReference type="InterPro" id="IPR050218">
    <property type="entry name" value="LptD"/>
</dbReference>
<dbReference type="Proteomes" id="UP000243053">
    <property type="component" value="Unassembled WGS sequence"/>
</dbReference>
<evidence type="ECO:0000313" key="5">
    <source>
        <dbReference type="Proteomes" id="UP000243053"/>
    </source>
</evidence>
<dbReference type="PANTHER" id="PTHR30189">
    <property type="entry name" value="LPS-ASSEMBLY PROTEIN"/>
    <property type="match status" value="1"/>
</dbReference>
<dbReference type="AlphaFoldDB" id="A0A1Y5DYM9"/>
<comment type="caution">
    <text evidence="4">The sequence shown here is derived from an EMBL/GenBank/DDBJ whole genome shotgun (WGS) entry which is preliminary data.</text>
</comment>
<evidence type="ECO:0000259" key="3">
    <source>
        <dbReference type="Pfam" id="PF04453"/>
    </source>
</evidence>
<comment type="similarity">
    <text evidence="2">Belongs to the LptD family.</text>
</comment>
<dbReference type="EMBL" id="MAAF01000109">
    <property type="protein sequence ID" value="OUR75611.1"/>
    <property type="molecule type" value="Genomic_DNA"/>
</dbReference>
<gene>
    <name evidence="2" type="primary">lptD</name>
    <name evidence="4" type="ORF">A9Q75_17555</name>
</gene>
<dbReference type="GO" id="GO:0015920">
    <property type="term" value="P:lipopolysaccharide transport"/>
    <property type="evidence" value="ECO:0007669"/>
    <property type="project" value="InterPro"/>
</dbReference>
<reference evidence="5" key="1">
    <citation type="journal article" date="2017" name="Proc. Natl. Acad. Sci. U.S.A.">
        <title>Simulation of Deepwater Horizon oil plume reveals substrate specialization within a complex community of hydrocarbon degraders.</title>
        <authorList>
            <person name="Hu P."/>
            <person name="Dubinsky E.A."/>
            <person name="Probst A.J."/>
            <person name="Wang J."/>
            <person name="Sieber C.M.K."/>
            <person name="Tom L.M."/>
            <person name="Gardinali P."/>
            <person name="Banfield J.F."/>
            <person name="Atlas R.M."/>
            <person name="Andersen G.L."/>
        </authorList>
    </citation>
    <scope>NUCLEOTIDE SEQUENCE [LARGE SCALE GENOMIC DNA]</scope>
</reference>